<organism evidence="2 3">
    <name type="scientific">Rhodopseudomonas palustris</name>
    <dbReference type="NCBI Taxonomy" id="1076"/>
    <lineage>
        <taxon>Bacteria</taxon>
        <taxon>Pseudomonadati</taxon>
        <taxon>Pseudomonadota</taxon>
        <taxon>Alphaproteobacteria</taxon>
        <taxon>Hyphomicrobiales</taxon>
        <taxon>Nitrobacteraceae</taxon>
        <taxon>Rhodopseudomonas</taxon>
    </lineage>
</organism>
<dbReference type="AlphaFoldDB" id="A0A323UYB8"/>
<evidence type="ECO:0000313" key="2">
    <source>
        <dbReference type="EMBL" id="PZA12788.1"/>
    </source>
</evidence>
<name>A0A323UYB8_RHOPL</name>
<dbReference type="SUPFAM" id="SSF56300">
    <property type="entry name" value="Metallo-dependent phosphatases"/>
    <property type="match status" value="1"/>
</dbReference>
<protein>
    <submittedName>
        <fullName evidence="2">Alkaline phosphatase family protein</fullName>
    </submittedName>
</protein>
<dbReference type="OrthoDB" id="327733at2"/>
<dbReference type="GO" id="GO:0016020">
    <property type="term" value="C:membrane"/>
    <property type="evidence" value="ECO:0007669"/>
    <property type="project" value="TreeGrafter"/>
</dbReference>
<feature type="domain" description="PhoD-like phosphatase" evidence="1">
    <location>
        <begin position="136"/>
        <end position="352"/>
    </location>
</feature>
<evidence type="ECO:0000259" key="1">
    <source>
        <dbReference type="Pfam" id="PF19050"/>
    </source>
</evidence>
<dbReference type="InterPro" id="IPR038607">
    <property type="entry name" value="PhoD-like_sf"/>
</dbReference>
<dbReference type="InterPro" id="IPR043904">
    <property type="entry name" value="PhoD_2-like"/>
</dbReference>
<dbReference type="CDD" id="cd07389">
    <property type="entry name" value="MPP_PhoD"/>
    <property type="match status" value="1"/>
</dbReference>
<sequence length="500" mass="56501">MRILPQKALRGSVTSVDSRTKLQDEPPGVDIGPLLYLRGHGEGRVQLTAICVTARDTMPSLTTDEGRSIPSTIYECEGRRVVRYKFSLKADAEAFYELDGERRCVNTDFGQDLRIAFVSCNGQEDGDLERDFSERNAMWRRLACQHDDNPFQLLLHGGDQIYADEILSSHPLLRAWADEGEKHSLHPSEAELDELRTSVRRSFIDCYSGVLGSDESNWLMGRVPSLTMWDDHDICDGWGSMSDRKLDAPVGRLLFEVARECFLVFQFGVAPDEVPEIVIDRTASTLTWHVKLTGLHVIAPDLRSERRRRRVMGETGWQALSDALAAVHEGRVLLISSVPALGPRLSWIEGVMRLWPDMQKYEDDLRDQWQSRAHRAEWRRLLESLAKVHADPKTPVTVLSGEIHLATRGTFDVSPTPIHQLVASGISHPAPTVLYALGLDVLARFGETPVPGHEIRMRPLPGRTSIYTSQRNFLVLERRSGHWTAYWELEKSGRTPPLQM</sequence>
<evidence type="ECO:0000313" key="3">
    <source>
        <dbReference type="Proteomes" id="UP000248134"/>
    </source>
</evidence>
<dbReference type="InterPro" id="IPR029052">
    <property type="entry name" value="Metallo-depent_PP-like"/>
</dbReference>
<dbReference type="PANTHER" id="PTHR46689">
    <property type="entry name" value="MEMBRANE PROTEIN, PUTATIVE-RELATED"/>
    <property type="match status" value="1"/>
</dbReference>
<dbReference type="Pfam" id="PF19050">
    <property type="entry name" value="PhoD_2"/>
    <property type="match status" value="1"/>
</dbReference>
<dbReference type="RefSeq" id="WP_110785238.1">
    <property type="nucleotide sequence ID" value="NZ_QKQS01000011.1"/>
</dbReference>
<comment type="caution">
    <text evidence="2">The sequence shown here is derived from an EMBL/GenBank/DDBJ whole genome shotgun (WGS) entry which is preliminary data.</text>
</comment>
<dbReference type="Proteomes" id="UP000248134">
    <property type="component" value="Unassembled WGS sequence"/>
</dbReference>
<proteinExistence type="predicted"/>
<dbReference type="EMBL" id="QKQS01000011">
    <property type="protein sequence ID" value="PZA12788.1"/>
    <property type="molecule type" value="Genomic_DNA"/>
</dbReference>
<gene>
    <name evidence="2" type="ORF">DNX69_06650</name>
</gene>
<dbReference type="Gene3D" id="3.60.21.70">
    <property type="entry name" value="PhoD-like phosphatase"/>
    <property type="match status" value="1"/>
</dbReference>
<reference evidence="2 3" key="1">
    <citation type="submission" date="2018-06" db="EMBL/GenBank/DDBJ databases">
        <title>Draft Whole-Genome Sequence of the purple photosynthetic bacterium Rhodospeudomonas palustris XCP.</title>
        <authorList>
            <person name="Rayyan A."/>
            <person name="Meyer T.E."/>
            <person name="Kyndt J.A."/>
        </authorList>
    </citation>
    <scope>NUCLEOTIDE SEQUENCE [LARGE SCALE GENOMIC DNA]</scope>
    <source>
        <strain evidence="2 3">XCP</strain>
    </source>
</reference>
<accession>A0A323UYB8</accession>
<dbReference type="InterPro" id="IPR018946">
    <property type="entry name" value="PhoD-like_MPP"/>
</dbReference>
<dbReference type="PANTHER" id="PTHR46689:SF1">
    <property type="entry name" value="PHOD-LIKE PHOSPHATASE DOMAIN-CONTAINING PROTEIN"/>
    <property type="match status" value="1"/>
</dbReference>